<dbReference type="RefSeq" id="XP_001792049.1">
    <property type="nucleotide sequence ID" value="XM_001791997.1"/>
</dbReference>
<dbReference type="InParanoid" id="Q0V3K6"/>
<proteinExistence type="predicted"/>
<name>Q0V3K6_PHANO</name>
<protein>
    <submittedName>
        <fullName evidence="1">Uncharacterized protein</fullName>
    </submittedName>
</protein>
<dbReference type="Proteomes" id="UP000001055">
    <property type="component" value="Unassembled WGS sequence"/>
</dbReference>
<evidence type="ECO:0000313" key="2">
    <source>
        <dbReference type="Proteomes" id="UP000001055"/>
    </source>
</evidence>
<dbReference type="AlphaFoldDB" id="Q0V3K6"/>
<reference evidence="2" key="1">
    <citation type="journal article" date="2007" name="Plant Cell">
        <title>Dothideomycete-plant interactions illuminated by genome sequencing and EST analysis of the wheat pathogen Stagonospora nodorum.</title>
        <authorList>
            <person name="Hane J.K."/>
            <person name="Lowe R.G."/>
            <person name="Solomon P.S."/>
            <person name="Tan K.C."/>
            <person name="Schoch C.L."/>
            <person name="Spatafora J.W."/>
            <person name="Crous P.W."/>
            <person name="Kodira C."/>
            <person name="Birren B.W."/>
            <person name="Galagan J.E."/>
            <person name="Torriani S.F."/>
            <person name="McDonald B.A."/>
            <person name="Oliver R.P."/>
        </authorList>
    </citation>
    <scope>NUCLEOTIDE SEQUENCE [LARGE SCALE GENOMIC DNA]</scope>
    <source>
        <strain evidence="2">SN15 / ATCC MYA-4574 / FGSC 10173</strain>
    </source>
</reference>
<dbReference type="KEGG" id="pno:SNOG_01408"/>
<evidence type="ECO:0000313" key="1">
    <source>
        <dbReference type="EMBL" id="EAT91057.1"/>
    </source>
</evidence>
<dbReference type="HOGENOM" id="CLU_2004727_0_0_1"/>
<dbReference type="EMBL" id="CH445326">
    <property type="protein sequence ID" value="EAT91057.1"/>
    <property type="molecule type" value="Genomic_DNA"/>
</dbReference>
<dbReference type="GeneID" id="5968894"/>
<accession>Q0V3K6</accession>
<gene>
    <name evidence="1" type="ORF">SNOG_01408</name>
</gene>
<organism evidence="1 2">
    <name type="scientific">Phaeosphaeria nodorum (strain SN15 / ATCC MYA-4574 / FGSC 10173)</name>
    <name type="common">Glume blotch fungus</name>
    <name type="synonym">Parastagonospora nodorum</name>
    <dbReference type="NCBI Taxonomy" id="321614"/>
    <lineage>
        <taxon>Eukaryota</taxon>
        <taxon>Fungi</taxon>
        <taxon>Dikarya</taxon>
        <taxon>Ascomycota</taxon>
        <taxon>Pezizomycotina</taxon>
        <taxon>Dothideomycetes</taxon>
        <taxon>Pleosporomycetidae</taxon>
        <taxon>Pleosporales</taxon>
        <taxon>Pleosporineae</taxon>
        <taxon>Phaeosphaeriaceae</taxon>
        <taxon>Parastagonospora</taxon>
    </lineage>
</organism>
<sequence>MIQLCIVEASPFGTYFCDLREGEKISGSGFEGLGGEVGWGGSMKAGRWGAGVAIVAVTEVKPMASVEVRIAVNGAGIRAGGTTKRWVLRVTGVAGSDDWRVEGRGVSCVWRSARTSASCSLLCV</sequence>